<feature type="compositionally biased region" description="Basic and acidic residues" evidence="1">
    <location>
        <begin position="1"/>
        <end position="18"/>
    </location>
</feature>
<dbReference type="Proteomes" id="UP000199331">
    <property type="component" value="Unassembled WGS sequence"/>
</dbReference>
<evidence type="ECO:0000256" key="1">
    <source>
        <dbReference type="SAM" id="MobiDB-lite"/>
    </source>
</evidence>
<evidence type="ECO:0000313" key="4">
    <source>
        <dbReference type="Proteomes" id="UP000199331"/>
    </source>
</evidence>
<dbReference type="InterPro" id="IPR018060">
    <property type="entry name" value="HTH_AraC"/>
</dbReference>
<dbReference type="STRING" id="604088.SAMN04488060_0668"/>
<reference evidence="4" key="1">
    <citation type="submission" date="2016-10" db="EMBL/GenBank/DDBJ databases">
        <authorList>
            <person name="Varghese N."/>
            <person name="Submissions S."/>
        </authorList>
    </citation>
    <scope>NUCLEOTIDE SEQUENCE [LARGE SCALE GENOMIC DNA]</scope>
    <source>
        <strain evidence="4">CGMCC 1.7715</strain>
    </source>
</reference>
<keyword evidence="3" id="KW-0238">DNA-binding</keyword>
<feature type="domain" description="HTH araC/xylS-type" evidence="2">
    <location>
        <begin position="196"/>
        <end position="295"/>
    </location>
</feature>
<proteinExistence type="predicted"/>
<dbReference type="EMBL" id="FOWZ01000001">
    <property type="protein sequence ID" value="SFO91040.1"/>
    <property type="molecule type" value="Genomic_DNA"/>
</dbReference>
<sequence>MTTSKDDQEKPANGKADADLPPIQSHTGSTRQGMPLALNRAPGKDLQDWIMRIGVTSVDMPEGASIECMSLCEHPVIRMIYGAKWTAWTADGKIEYEPGNKGLVLYFGPETKAMNLRVDGSFRVVSINCTSAFATNFGLPDPRDTLDRILPFDPISGLQKIAPGHHPQEDPHAWLDASEAALRDSLHAASPDRPHDLLDEFERLTLTKPTASLSEFAADRDITPRTLERTISRNWGVTPKFALRRARALDMAAALLGVADTSEEPELRLRYFDQSHMTREMRHFFDHTPGAMQTGDCPLLRITMEIRQSRRLEAIAKLAGSEKPSWRDPSAEPGTD</sequence>
<keyword evidence="4" id="KW-1185">Reference proteome</keyword>
<name>A0A1I5L127_9SPHN</name>
<evidence type="ECO:0000313" key="3">
    <source>
        <dbReference type="EMBL" id="SFO91040.1"/>
    </source>
</evidence>
<accession>A0A1I5L127</accession>
<evidence type="ECO:0000259" key="2">
    <source>
        <dbReference type="PROSITE" id="PS01124"/>
    </source>
</evidence>
<organism evidence="3 4">
    <name type="scientific">Qipengyuania nanhaisediminis</name>
    <dbReference type="NCBI Taxonomy" id="604088"/>
    <lineage>
        <taxon>Bacteria</taxon>
        <taxon>Pseudomonadati</taxon>
        <taxon>Pseudomonadota</taxon>
        <taxon>Alphaproteobacteria</taxon>
        <taxon>Sphingomonadales</taxon>
        <taxon>Erythrobacteraceae</taxon>
        <taxon>Qipengyuania</taxon>
    </lineage>
</organism>
<dbReference type="GO" id="GO:0003700">
    <property type="term" value="F:DNA-binding transcription factor activity"/>
    <property type="evidence" value="ECO:0007669"/>
    <property type="project" value="InterPro"/>
</dbReference>
<dbReference type="OrthoDB" id="2559672at2"/>
<gene>
    <name evidence="3" type="ORF">SAMN04488060_0668</name>
</gene>
<dbReference type="Gene3D" id="1.10.10.60">
    <property type="entry name" value="Homeodomain-like"/>
    <property type="match status" value="1"/>
</dbReference>
<dbReference type="PROSITE" id="PS01124">
    <property type="entry name" value="HTH_ARAC_FAMILY_2"/>
    <property type="match status" value="1"/>
</dbReference>
<dbReference type="RefSeq" id="WP_090477258.1">
    <property type="nucleotide sequence ID" value="NZ_FOWZ01000001.1"/>
</dbReference>
<protein>
    <submittedName>
        <fullName evidence="3">AraC-type DNA-binding protein</fullName>
    </submittedName>
</protein>
<dbReference type="GO" id="GO:0043565">
    <property type="term" value="F:sequence-specific DNA binding"/>
    <property type="evidence" value="ECO:0007669"/>
    <property type="project" value="InterPro"/>
</dbReference>
<dbReference type="AlphaFoldDB" id="A0A1I5L127"/>
<feature type="region of interest" description="Disordered" evidence="1">
    <location>
        <begin position="1"/>
        <end position="35"/>
    </location>
</feature>